<sequence length="61" mass="6530">GKGGKVKDKVGPISKGKEVKAPKPKPPKEGMCFHCNNAGHWKRNWPAYSENPKKKGGGAST</sequence>
<feature type="region of interest" description="Disordered" evidence="1">
    <location>
        <begin position="1"/>
        <end position="61"/>
    </location>
</feature>
<protein>
    <submittedName>
        <fullName evidence="2">Uncharacterized protein</fullName>
    </submittedName>
</protein>
<organism evidence="2 3">
    <name type="scientific">Dovyalis caffra</name>
    <dbReference type="NCBI Taxonomy" id="77055"/>
    <lineage>
        <taxon>Eukaryota</taxon>
        <taxon>Viridiplantae</taxon>
        <taxon>Streptophyta</taxon>
        <taxon>Embryophyta</taxon>
        <taxon>Tracheophyta</taxon>
        <taxon>Spermatophyta</taxon>
        <taxon>Magnoliopsida</taxon>
        <taxon>eudicotyledons</taxon>
        <taxon>Gunneridae</taxon>
        <taxon>Pentapetalae</taxon>
        <taxon>rosids</taxon>
        <taxon>fabids</taxon>
        <taxon>Malpighiales</taxon>
        <taxon>Salicaceae</taxon>
        <taxon>Flacourtieae</taxon>
        <taxon>Dovyalis</taxon>
    </lineage>
</organism>
<keyword evidence="3" id="KW-1185">Reference proteome</keyword>
<feature type="non-terminal residue" evidence="2">
    <location>
        <position position="1"/>
    </location>
</feature>
<gene>
    <name evidence="2" type="ORF">DCAF_LOCUS5518</name>
</gene>
<dbReference type="InterPro" id="IPR036875">
    <property type="entry name" value="Znf_CCHC_sf"/>
</dbReference>
<comment type="caution">
    <text evidence="2">The sequence shown here is derived from an EMBL/GenBank/DDBJ whole genome shotgun (WGS) entry which is preliminary data.</text>
</comment>
<reference evidence="2 3" key="1">
    <citation type="submission" date="2024-01" db="EMBL/GenBank/DDBJ databases">
        <authorList>
            <person name="Waweru B."/>
        </authorList>
    </citation>
    <scope>NUCLEOTIDE SEQUENCE [LARGE SCALE GENOMIC DNA]</scope>
</reference>
<name>A0AAV1R496_9ROSI</name>
<dbReference type="EMBL" id="CAWUPB010000860">
    <property type="protein sequence ID" value="CAK7327802.1"/>
    <property type="molecule type" value="Genomic_DNA"/>
</dbReference>
<evidence type="ECO:0000313" key="3">
    <source>
        <dbReference type="Proteomes" id="UP001314170"/>
    </source>
</evidence>
<proteinExistence type="predicted"/>
<dbReference type="AlphaFoldDB" id="A0AAV1R496"/>
<dbReference type="Proteomes" id="UP001314170">
    <property type="component" value="Unassembled WGS sequence"/>
</dbReference>
<evidence type="ECO:0000256" key="1">
    <source>
        <dbReference type="SAM" id="MobiDB-lite"/>
    </source>
</evidence>
<dbReference type="GO" id="GO:0008270">
    <property type="term" value="F:zinc ion binding"/>
    <property type="evidence" value="ECO:0007669"/>
    <property type="project" value="InterPro"/>
</dbReference>
<feature type="compositionally biased region" description="Basic and acidic residues" evidence="1">
    <location>
        <begin position="1"/>
        <end position="21"/>
    </location>
</feature>
<dbReference type="GO" id="GO:0003676">
    <property type="term" value="F:nucleic acid binding"/>
    <property type="evidence" value="ECO:0007669"/>
    <property type="project" value="InterPro"/>
</dbReference>
<dbReference type="Gene3D" id="4.10.60.10">
    <property type="entry name" value="Zinc finger, CCHC-type"/>
    <property type="match status" value="1"/>
</dbReference>
<accession>A0AAV1R496</accession>
<dbReference type="SUPFAM" id="SSF57756">
    <property type="entry name" value="Retrovirus zinc finger-like domains"/>
    <property type="match status" value="1"/>
</dbReference>
<evidence type="ECO:0000313" key="2">
    <source>
        <dbReference type="EMBL" id="CAK7327802.1"/>
    </source>
</evidence>
<feature type="non-terminal residue" evidence="2">
    <location>
        <position position="61"/>
    </location>
</feature>